<accession>A0A9P9WJE6</accession>
<dbReference type="Proteomes" id="UP000829685">
    <property type="component" value="Unassembled WGS sequence"/>
</dbReference>
<gene>
    <name evidence="2" type="ORF">JX265_007824</name>
</gene>
<evidence type="ECO:0000256" key="1">
    <source>
        <dbReference type="SAM" id="MobiDB-lite"/>
    </source>
</evidence>
<evidence type="ECO:0000313" key="2">
    <source>
        <dbReference type="EMBL" id="KAI1866523.1"/>
    </source>
</evidence>
<organism evidence="2 3">
    <name type="scientific">Neoarthrinium moseri</name>
    <dbReference type="NCBI Taxonomy" id="1658444"/>
    <lineage>
        <taxon>Eukaryota</taxon>
        <taxon>Fungi</taxon>
        <taxon>Dikarya</taxon>
        <taxon>Ascomycota</taxon>
        <taxon>Pezizomycotina</taxon>
        <taxon>Sordariomycetes</taxon>
        <taxon>Xylariomycetidae</taxon>
        <taxon>Amphisphaeriales</taxon>
        <taxon>Apiosporaceae</taxon>
        <taxon>Neoarthrinium</taxon>
    </lineage>
</organism>
<reference evidence="2" key="1">
    <citation type="submission" date="2021-03" db="EMBL/GenBank/DDBJ databases">
        <title>Revisited historic fungal species revealed as producer of novel bioactive compounds through whole genome sequencing and comparative genomics.</title>
        <authorList>
            <person name="Vignolle G.A."/>
            <person name="Hochenegger N."/>
            <person name="Mach R.L."/>
            <person name="Mach-Aigner A.R."/>
            <person name="Javad Rahimi M."/>
            <person name="Salim K.A."/>
            <person name="Chan C.M."/>
            <person name="Lim L.B.L."/>
            <person name="Cai F."/>
            <person name="Druzhinina I.S."/>
            <person name="U'Ren J.M."/>
            <person name="Derntl C."/>
        </authorList>
    </citation>
    <scope>NUCLEOTIDE SEQUENCE</scope>
    <source>
        <strain evidence="2">TUCIM 5799</strain>
    </source>
</reference>
<comment type="caution">
    <text evidence="2">The sequence shown here is derived from an EMBL/GenBank/DDBJ whole genome shotgun (WGS) entry which is preliminary data.</text>
</comment>
<sequence>METRSAKTVDPHLQGLLDLCAPYDPYQNKYKMPEVHPTVWADHISSTAFQINTKQLSAMRAMQNALDNRRIPMEWFRLSYHRLALISTAAVLLDQERSTVVHQFTDTGGIPRLDPREPHPAGYEYSLGRRCVPPVIEHMLLLDYGIDNRPLDLHWYQCPIRSGFNKMCHAITRFALCCRDGKFPTRNETDAFSSALAYFRFDEHIAELATTLHWFCTHRGPISDIDYRRGWTGYIGVLQEMVSDIPTQGVDRLEYKLSMDINIMISKCVRTEQSREKMYARASSLAARHNISVPSSVEAHDRRFHQHIPQGGSVLAVEKGQKTAVEAPPSYEEAMKSE</sequence>
<dbReference type="AlphaFoldDB" id="A0A9P9WJE6"/>
<feature type="region of interest" description="Disordered" evidence="1">
    <location>
        <begin position="318"/>
        <end position="338"/>
    </location>
</feature>
<protein>
    <submittedName>
        <fullName evidence="2">Uncharacterized protein</fullName>
    </submittedName>
</protein>
<dbReference type="EMBL" id="JAFIMR010000020">
    <property type="protein sequence ID" value="KAI1866523.1"/>
    <property type="molecule type" value="Genomic_DNA"/>
</dbReference>
<proteinExistence type="predicted"/>
<keyword evidence="3" id="KW-1185">Reference proteome</keyword>
<evidence type="ECO:0000313" key="3">
    <source>
        <dbReference type="Proteomes" id="UP000829685"/>
    </source>
</evidence>
<name>A0A9P9WJE6_9PEZI</name>